<dbReference type="Gene3D" id="3.10.400.10">
    <property type="entry name" value="Sulfate adenylyltransferase"/>
    <property type="match status" value="1"/>
</dbReference>
<dbReference type="STRING" id="1423720.FC67_GL001233"/>
<gene>
    <name evidence="2" type="ORF">LA20249_07095</name>
</gene>
<dbReference type="KEGG" id="lali:LA20249_07095"/>
<evidence type="ECO:0000313" key="3">
    <source>
        <dbReference type="Proteomes" id="UP000234653"/>
    </source>
</evidence>
<dbReference type="InterPro" id="IPR009326">
    <property type="entry name" value="DUF984"/>
</dbReference>
<sequence>MDIPTYWKNFKQQHSEVTTDDYEAFSLGNPNDIAQQDSLAHLISDGIKTATTSAYDLYAQDESDPLPKVGEYGIILDGHQQPLCITKTVVVEIVPFLQVSAEHAYHEGEGPRTLDYWRKEHWKFFKNEYKEEHHEFNEELPCVCEVYKLVYK</sequence>
<reference evidence="2 3" key="1">
    <citation type="submission" date="2016-12" db="EMBL/GenBank/DDBJ databases">
        <title>The whole genome sequencing and assembly of Lactobacillus alimentarius DSM 20249T strain.</title>
        <authorList>
            <person name="Lee Y.-J."/>
            <person name="Yi H."/>
            <person name="Bahn Y.-S."/>
            <person name="Kim J.F."/>
            <person name="Lee D.-W."/>
        </authorList>
    </citation>
    <scope>NUCLEOTIDE SEQUENCE [LARGE SCALE GENOMIC DNA]</scope>
    <source>
        <strain evidence="2 3">DSM 20249</strain>
    </source>
</reference>
<dbReference type="Pfam" id="PF04266">
    <property type="entry name" value="ASCH"/>
    <property type="match status" value="1"/>
</dbReference>
<name>A0A2K9HLQ6_9LACO</name>
<dbReference type="PANTHER" id="PTHR39203:SF1">
    <property type="entry name" value="CYTOPLASMIC PROTEIN"/>
    <property type="match status" value="1"/>
</dbReference>
<dbReference type="PANTHER" id="PTHR39203">
    <property type="entry name" value="CYTOPLASMIC PROTEIN-RELATED"/>
    <property type="match status" value="1"/>
</dbReference>
<dbReference type="PIRSF" id="PIRSF021320">
    <property type="entry name" value="DUF984"/>
    <property type="match status" value="1"/>
</dbReference>
<organism evidence="2 3">
    <name type="scientific">Companilactobacillus alimentarius DSM 20249</name>
    <dbReference type="NCBI Taxonomy" id="1423720"/>
    <lineage>
        <taxon>Bacteria</taxon>
        <taxon>Bacillati</taxon>
        <taxon>Bacillota</taxon>
        <taxon>Bacilli</taxon>
        <taxon>Lactobacillales</taxon>
        <taxon>Lactobacillaceae</taxon>
        <taxon>Companilactobacillus</taxon>
    </lineage>
</organism>
<dbReference type="CDD" id="cd06553">
    <property type="entry name" value="ASCH_Ef3133_like"/>
    <property type="match status" value="1"/>
</dbReference>
<dbReference type="InterPro" id="IPR015947">
    <property type="entry name" value="PUA-like_sf"/>
</dbReference>
<dbReference type="OrthoDB" id="9807542at2"/>
<dbReference type="SMART" id="SM01022">
    <property type="entry name" value="ASCH"/>
    <property type="match status" value="1"/>
</dbReference>
<keyword evidence="3" id="KW-1185">Reference proteome</keyword>
<evidence type="ECO:0000259" key="1">
    <source>
        <dbReference type="SMART" id="SM01022"/>
    </source>
</evidence>
<dbReference type="AlphaFoldDB" id="A0A2K9HLQ6"/>
<dbReference type="RefSeq" id="WP_057737062.1">
    <property type="nucleotide sequence ID" value="NZ_AZDQ01000005.1"/>
</dbReference>
<proteinExistence type="predicted"/>
<feature type="domain" description="ASCH" evidence="1">
    <location>
        <begin position="25"/>
        <end position="151"/>
    </location>
</feature>
<dbReference type="SUPFAM" id="SSF88697">
    <property type="entry name" value="PUA domain-like"/>
    <property type="match status" value="1"/>
</dbReference>
<protein>
    <submittedName>
        <fullName evidence="2">RNA-binding protein</fullName>
    </submittedName>
</protein>
<evidence type="ECO:0000313" key="2">
    <source>
        <dbReference type="EMBL" id="AUI71955.1"/>
    </source>
</evidence>
<dbReference type="InterPro" id="IPR007374">
    <property type="entry name" value="ASCH_domain"/>
</dbReference>
<dbReference type="Proteomes" id="UP000234653">
    <property type="component" value="Chromosome"/>
</dbReference>
<accession>A0A2K9HLQ6</accession>
<dbReference type="EMBL" id="CP018867">
    <property type="protein sequence ID" value="AUI71955.1"/>
    <property type="molecule type" value="Genomic_DNA"/>
</dbReference>